<sequence length="626" mass="71509">MGALSYFRKIYDLDTLDTRFTNPSSVPYKTVIEARDDPAAASKERAAKWNARTTSPPLWRTPEFYLWGLILYTAIPGMLWVGYNASNDINIISPRDGCLGVRSRKKKDNTDAQYRTFRSNMPYMAALLVFHPLLRRLYNGIVHQVSSAKESARPTLEEADQRLNQRVSFDFGFALFFLLALHGVSAFKVLAILYVNFQIATTLPRKSVPAATWVFNVGILFANDIFKGYRFGDMAVWMSGPSPPNLVNPGVSALVAWGKWLDSYGGIMSRWEILFNLTVLRMISFNLDYYWSLDRRSYSPLEKKQLDPSALSERDRVAIPAQSGDYSFRNYVAYAIYAPLYLTGPILTFNDYISQGRYRPASIETARTVRYGLRFLGCLFAMEFTLHFCYVQAMTKGRADWSTYTGTQLGTMSFLNLHIIWFKLLLPWRFFRLWALADGVDPPENMVRCVADNYSTLSFWRGWHRSFYRWSLRYIYIPLGGSSFSSGWAAAARSVGTYVLVFTFVAVWHDVELRLLVWGWLIVLFMLPEMVASYLFRRRAGDQSRPFAYRMIAGFGGLLNIFMMMTANLVGFAFGIDGLNSVIASIFRDFSGLVALFTCGSVLFAGIQIMMELRESEKRRGIDLKT</sequence>
<dbReference type="OrthoDB" id="420606at2759"/>
<feature type="transmembrane region" description="Helical" evidence="6">
    <location>
        <begin position="548"/>
        <end position="570"/>
    </location>
</feature>
<dbReference type="InterPro" id="IPR004299">
    <property type="entry name" value="MBOAT_fam"/>
</dbReference>
<keyword evidence="5 6" id="KW-0472">Membrane</keyword>
<comment type="subcellular location">
    <subcellularLocation>
        <location evidence="1">Membrane</location>
        <topology evidence="1">Multi-pass membrane protein</topology>
    </subcellularLocation>
</comment>
<evidence type="ECO:0000256" key="5">
    <source>
        <dbReference type="ARBA" id="ARBA00023136"/>
    </source>
</evidence>
<protein>
    <submittedName>
        <fullName evidence="7">Putative glycerol uptake protein 1 protein</fullName>
    </submittedName>
</protein>
<evidence type="ECO:0000256" key="6">
    <source>
        <dbReference type="SAM" id="Phobius"/>
    </source>
</evidence>
<dbReference type="KEGG" id="ela:UCREL1_1209"/>
<dbReference type="GO" id="GO:0006506">
    <property type="term" value="P:GPI anchor biosynthetic process"/>
    <property type="evidence" value="ECO:0007669"/>
    <property type="project" value="TreeGrafter"/>
</dbReference>
<dbReference type="Pfam" id="PF03062">
    <property type="entry name" value="MBOAT"/>
    <property type="match status" value="1"/>
</dbReference>
<keyword evidence="8" id="KW-1185">Reference proteome</keyword>
<dbReference type="AlphaFoldDB" id="M7T4E3"/>
<dbReference type="eggNOG" id="KOG3860">
    <property type="taxonomic scope" value="Eukaryota"/>
</dbReference>
<feature type="transmembrane region" description="Helical" evidence="6">
    <location>
        <begin position="405"/>
        <end position="426"/>
    </location>
</feature>
<evidence type="ECO:0000256" key="2">
    <source>
        <dbReference type="ARBA" id="ARBA00010323"/>
    </source>
</evidence>
<keyword evidence="4 6" id="KW-1133">Transmembrane helix</keyword>
<feature type="transmembrane region" description="Helical" evidence="6">
    <location>
        <begin position="64"/>
        <end position="83"/>
    </location>
</feature>
<evidence type="ECO:0000313" key="7">
    <source>
        <dbReference type="EMBL" id="EMR71748.1"/>
    </source>
</evidence>
<dbReference type="GO" id="GO:0005783">
    <property type="term" value="C:endoplasmic reticulum"/>
    <property type="evidence" value="ECO:0007669"/>
    <property type="project" value="TreeGrafter"/>
</dbReference>
<evidence type="ECO:0000256" key="4">
    <source>
        <dbReference type="ARBA" id="ARBA00022989"/>
    </source>
</evidence>
<feature type="transmembrane region" description="Helical" evidence="6">
    <location>
        <begin position="331"/>
        <end position="350"/>
    </location>
</feature>
<name>M7T4E3_EUTLA</name>
<keyword evidence="3 6" id="KW-0812">Transmembrane</keyword>
<feature type="transmembrane region" description="Helical" evidence="6">
    <location>
        <begin position="590"/>
        <end position="610"/>
    </location>
</feature>
<dbReference type="HOGENOM" id="CLU_021430_1_1_1"/>
<evidence type="ECO:0000313" key="8">
    <source>
        <dbReference type="Proteomes" id="UP000012174"/>
    </source>
</evidence>
<dbReference type="EMBL" id="KB705590">
    <property type="protein sequence ID" value="EMR71748.1"/>
    <property type="molecule type" value="Genomic_DNA"/>
</dbReference>
<feature type="transmembrane region" description="Helical" evidence="6">
    <location>
        <begin position="207"/>
        <end position="226"/>
    </location>
</feature>
<dbReference type="GO" id="GO:0016020">
    <property type="term" value="C:membrane"/>
    <property type="evidence" value="ECO:0007669"/>
    <property type="project" value="UniProtKB-SubCell"/>
</dbReference>
<feature type="transmembrane region" description="Helical" evidence="6">
    <location>
        <begin position="515"/>
        <end position="536"/>
    </location>
</feature>
<dbReference type="PANTHER" id="PTHR13285:SF18">
    <property type="entry name" value="PROTEIN-CYSTEINE N-PALMITOYLTRANSFERASE RASP"/>
    <property type="match status" value="1"/>
</dbReference>
<gene>
    <name evidence="7" type="ORF">UCREL1_1209</name>
</gene>
<comment type="similarity">
    <text evidence="2">Belongs to the membrane-bound acyltransferase family.</text>
</comment>
<evidence type="ECO:0000256" key="1">
    <source>
        <dbReference type="ARBA" id="ARBA00004141"/>
    </source>
</evidence>
<dbReference type="STRING" id="1287681.M7T4E3"/>
<feature type="transmembrane region" description="Helical" evidence="6">
    <location>
        <begin position="171"/>
        <end position="195"/>
    </location>
</feature>
<reference evidence="8" key="1">
    <citation type="journal article" date="2013" name="Genome Announc.">
        <title>Draft genome sequence of the grapevine dieback fungus Eutypa lata UCR-EL1.</title>
        <authorList>
            <person name="Blanco-Ulate B."/>
            <person name="Rolshausen P.E."/>
            <person name="Cantu D."/>
        </authorList>
    </citation>
    <scope>NUCLEOTIDE SEQUENCE [LARGE SCALE GENOMIC DNA]</scope>
    <source>
        <strain evidence="8">UCR-EL1</strain>
    </source>
</reference>
<organism evidence="7 8">
    <name type="scientific">Eutypa lata (strain UCR-EL1)</name>
    <name type="common">Grapevine dieback disease fungus</name>
    <name type="synonym">Eutypa armeniacae</name>
    <dbReference type="NCBI Taxonomy" id="1287681"/>
    <lineage>
        <taxon>Eukaryota</taxon>
        <taxon>Fungi</taxon>
        <taxon>Dikarya</taxon>
        <taxon>Ascomycota</taxon>
        <taxon>Pezizomycotina</taxon>
        <taxon>Sordariomycetes</taxon>
        <taxon>Xylariomycetidae</taxon>
        <taxon>Xylariales</taxon>
        <taxon>Diatrypaceae</taxon>
        <taxon>Eutypa</taxon>
    </lineage>
</organism>
<dbReference type="PANTHER" id="PTHR13285">
    <property type="entry name" value="ACYLTRANSFERASE"/>
    <property type="match status" value="1"/>
</dbReference>
<dbReference type="GO" id="GO:0008374">
    <property type="term" value="F:O-acyltransferase activity"/>
    <property type="evidence" value="ECO:0007669"/>
    <property type="project" value="TreeGrafter"/>
</dbReference>
<feature type="transmembrane region" description="Helical" evidence="6">
    <location>
        <begin position="371"/>
        <end position="393"/>
    </location>
</feature>
<evidence type="ECO:0000256" key="3">
    <source>
        <dbReference type="ARBA" id="ARBA00022692"/>
    </source>
</evidence>
<dbReference type="OMA" id="GWHRSYN"/>
<dbReference type="Proteomes" id="UP000012174">
    <property type="component" value="Unassembled WGS sequence"/>
</dbReference>
<dbReference type="InterPro" id="IPR051085">
    <property type="entry name" value="MB_O-acyltransferase"/>
</dbReference>
<accession>M7T4E3</accession>
<proteinExistence type="inferred from homology"/>